<name>A0A2G9P262_AQUCT</name>
<organism evidence="6 7">
    <name type="scientific">Aquarana catesbeiana</name>
    <name type="common">American bullfrog</name>
    <name type="synonym">Rana catesbeiana</name>
    <dbReference type="NCBI Taxonomy" id="8400"/>
    <lineage>
        <taxon>Eukaryota</taxon>
        <taxon>Metazoa</taxon>
        <taxon>Chordata</taxon>
        <taxon>Craniata</taxon>
        <taxon>Vertebrata</taxon>
        <taxon>Euteleostomi</taxon>
        <taxon>Amphibia</taxon>
        <taxon>Batrachia</taxon>
        <taxon>Anura</taxon>
        <taxon>Neobatrachia</taxon>
        <taxon>Ranoidea</taxon>
        <taxon>Ranidae</taxon>
        <taxon>Aquarana</taxon>
    </lineage>
</organism>
<dbReference type="PANTHER" id="PTHR33721">
    <property type="entry name" value="TRANSMEMBRANE PROTEIN 255B-LIKE"/>
    <property type="match status" value="1"/>
</dbReference>
<dbReference type="PANTHER" id="PTHR33721:SF3">
    <property type="entry name" value="TRANSMEMBRANE PROTEIN 255B"/>
    <property type="match status" value="1"/>
</dbReference>
<keyword evidence="5" id="KW-0472">Membrane</keyword>
<sequence length="36" mass="3684">MLVAAIVFISFGVVASFCCAIVDGVIAARHIVSICS</sequence>
<keyword evidence="3" id="KW-0812">Transmembrane</keyword>
<evidence type="ECO:0000313" key="6">
    <source>
        <dbReference type="EMBL" id="PIN97408.1"/>
    </source>
</evidence>
<evidence type="ECO:0000256" key="5">
    <source>
        <dbReference type="ARBA" id="ARBA00023136"/>
    </source>
</evidence>
<evidence type="ECO:0000256" key="3">
    <source>
        <dbReference type="ARBA" id="ARBA00022692"/>
    </source>
</evidence>
<dbReference type="EMBL" id="KV923273">
    <property type="protein sequence ID" value="PIN97408.1"/>
    <property type="molecule type" value="Genomic_DNA"/>
</dbReference>
<dbReference type="InterPro" id="IPR028014">
    <property type="entry name" value="TMEM255"/>
</dbReference>
<evidence type="ECO:0000313" key="7">
    <source>
        <dbReference type="Proteomes" id="UP000228934"/>
    </source>
</evidence>
<accession>A0A2G9P262</accession>
<proteinExistence type="inferred from homology"/>
<dbReference type="GO" id="GO:0016020">
    <property type="term" value="C:membrane"/>
    <property type="evidence" value="ECO:0007669"/>
    <property type="project" value="UniProtKB-SubCell"/>
</dbReference>
<gene>
    <name evidence="6" type="ORF">AB205_0069540</name>
</gene>
<dbReference type="OrthoDB" id="10034004at2759"/>
<dbReference type="Pfam" id="PF14967">
    <property type="entry name" value="FAM70"/>
    <property type="match status" value="1"/>
</dbReference>
<dbReference type="AlphaFoldDB" id="A0A2G9P262"/>
<comment type="subcellular location">
    <subcellularLocation>
        <location evidence="1">Membrane</location>
        <topology evidence="1">Multi-pass membrane protein</topology>
    </subcellularLocation>
</comment>
<dbReference type="Proteomes" id="UP000228934">
    <property type="component" value="Unassembled WGS sequence"/>
</dbReference>
<reference evidence="7" key="1">
    <citation type="journal article" date="2017" name="Nat. Commun.">
        <title>The North American bullfrog draft genome provides insight into hormonal regulation of long noncoding RNA.</title>
        <authorList>
            <person name="Hammond S.A."/>
            <person name="Warren R.L."/>
            <person name="Vandervalk B.P."/>
            <person name="Kucuk E."/>
            <person name="Khan H."/>
            <person name="Gibb E.A."/>
            <person name="Pandoh P."/>
            <person name="Kirk H."/>
            <person name="Zhao Y."/>
            <person name="Jones M."/>
            <person name="Mungall A.J."/>
            <person name="Coope R."/>
            <person name="Pleasance S."/>
            <person name="Moore R.A."/>
            <person name="Holt R.A."/>
            <person name="Round J.M."/>
            <person name="Ohora S."/>
            <person name="Walle B.V."/>
            <person name="Veldhoen N."/>
            <person name="Helbing C.C."/>
            <person name="Birol I."/>
        </authorList>
    </citation>
    <scope>NUCLEOTIDE SEQUENCE [LARGE SCALE GENOMIC DNA]</scope>
</reference>
<keyword evidence="4" id="KW-1133">Transmembrane helix</keyword>
<keyword evidence="7" id="KW-1185">Reference proteome</keyword>
<evidence type="ECO:0000256" key="4">
    <source>
        <dbReference type="ARBA" id="ARBA00022989"/>
    </source>
</evidence>
<protein>
    <submittedName>
        <fullName evidence="6">Uncharacterized protein</fullName>
    </submittedName>
</protein>
<comment type="similarity">
    <text evidence="2">Belongs to the TMEM255 family.</text>
</comment>
<evidence type="ECO:0000256" key="1">
    <source>
        <dbReference type="ARBA" id="ARBA00004141"/>
    </source>
</evidence>
<evidence type="ECO:0000256" key="2">
    <source>
        <dbReference type="ARBA" id="ARBA00007903"/>
    </source>
</evidence>